<dbReference type="RefSeq" id="WP_187783334.1">
    <property type="nucleotide sequence ID" value="NZ_JACTVA010000005.1"/>
</dbReference>
<evidence type="ECO:0000259" key="4">
    <source>
        <dbReference type="Pfam" id="PF00534"/>
    </source>
</evidence>
<evidence type="ECO:0000256" key="1">
    <source>
        <dbReference type="ARBA" id="ARBA00009481"/>
    </source>
</evidence>
<evidence type="ECO:0000313" key="7">
    <source>
        <dbReference type="Proteomes" id="UP000626026"/>
    </source>
</evidence>
<dbReference type="Gene3D" id="3.40.50.2000">
    <property type="entry name" value="Glycogen Phosphorylase B"/>
    <property type="match status" value="2"/>
</dbReference>
<dbReference type="PANTHER" id="PTHR12526">
    <property type="entry name" value="GLYCOSYLTRANSFERASE"/>
    <property type="match status" value="1"/>
</dbReference>
<dbReference type="Pfam" id="PF00534">
    <property type="entry name" value="Glycos_transf_1"/>
    <property type="match status" value="1"/>
</dbReference>
<evidence type="ECO:0000256" key="3">
    <source>
        <dbReference type="ARBA" id="ARBA00022679"/>
    </source>
</evidence>
<keyword evidence="7" id="KW-1185">Reference proteome</keyword>
<dbReference type="InterPro" id="IPR028098">
    <property type="entry name" value="Glyco_trans_4-like_N"/>
</dbReference>
<keyword evidence="2" id="KW-0328">Glycosyltransferase</keyword>
<evidence type="ECO:0000313" key="6">
    <source>
        <dbReference type="EMBL" id="MBC9206157.1"/>
    </source>
</evidence>
<comment type="caution">
    <text evidence="6">The sequence shown here is derived from an EMBL/GenBank/DDBJ whole genome shotgun (WGS) entry which is preliminary data.</text>
</comment>
<dbReference type="InterPro" id="IPR001296">
    <property type="entry name" value="Glyco_trans_1"/>
</dbReference>
<proteinExistence type="inferred from homology"/>
<dbReference type="SUPFAM" id="SSF53756">
    <property type="entry name" value="UDP-Glycosyltransferase/glycogen phosphorylase"/>
    <property type="match status" value="1"/>
</dbReference>
<reference evidence="6 7" key="1">
    <citation type="journal article" date="2013" name="Int. J. Syst. Evol. Microbiol.">
        <title>Roseomonas aerophila sp. nov., isolated from air.</title>
        <authorList>
            <person name="Kim S.J."/>
            <person name="Weon H.Y."/>
            <person name="Ahn J.H."/>
            <person name="Hong S.B."/>
            <person name="Seok S.J."/>
            <person name="Whang K.S."/>
            <person name="Kwon S.W."/>
        </authorList>
    </citation>
    <scope>NUCLEOTIDE SEQUENCE [LARGE SCALE GENOMIC DNA]</scope>
    <source>
        <strain evidence="6 7">NBRC 108923</strain>
    </source>
</reference>
<name>A0ABR7RJ25_9PROT</name>
<dbReference type="Pfam" id="PF13439">
    <property type="entry name" value="Glyco_transf_4"/>
    <property type="match status" value="1"/>
</dbReference>
<dbReference type="PANTHER" id="PTHR12526:SF640">
    <property type="entry name" value="COLANIC ACID BIOSYNTHESIS GLYCOSYLTRANSFERASE WCAL-RELATED"/>
    <property type="match status" value="1"/>
</dbReference>
<gene>
    <name evidence="6" type="ORF">IBL26_04860</name>
</gene>
<accession>A0ABR7RJ25</accession>
<comment type="similarity">
    <text evidence="1">Belongs to the glycosyltransferase group 1 family. Glycosyltransferase 4 subfamily.</text>
</comment>
<evidence type="ECO:0000259" key="5">
    <source>
        <dbReference type="Pfam" id="PF13439"/>
    </source>
</evidence>
<dbReference type="Proteomes" id="UP000626026">
    <property type="component" value="Unassembled WGS sequence"/>
</dbReference>
<evidence type="ECO:0000256" key="2">
    <source>
        <dbReference type="ARBA" id="ARBA00022676"/>
    </source>
</evidence>
<organism evidence="6 7">
    <name type="scientific">Teichococcus aerophilus</name>
    <dbReference type="NCBI Taxonomy" id="1224513"/>
    <lineage>
        <taxon>Bacteria</taxon>
        <taxon>Pseudomonadati</taxon>
        <taxon>Pseudomonadota</taxon>
        <taxon>Alphaproteobacteria</taxon>
        <taxon>Acetobacterales</taxon>
        <taxon>Roseomonadaceae</taxon>
        <taxon>Roseomonas</taxon>
    </lineage>
</organism>
<feature type="domain" description="Glycosyltransferase subfamily 4-like N-terminal" evidence="5">
    <location>
        <begin position="1"/>
        <end position="158"/>
    </location>
</feature>
<protein>
    <submittedName>
        <fullName evidence="6">Glycosyltransferase</fullName>
    </submittedName>
</protein>
<sequence length="358" mass="37855">MGGGTTAVLQLASGLRHHSVSVSIATQQGTELVSTARSLGIVVHELDFSRRAASLFTSRKVQAVIRATKPSIVHAHGARAGLPCALLPRGLGPAIAYTVHGFHYGNKAIGVRTFARWSEWLCIAAAQAVVFVSQSDAALASKDGLLGGTTTSHVIYNGAAQPGAEGPPRAPDHDVAFIGRLHHQKNPLLLAEIARLAPALRFLIVGDGELGPALRQRVRELSLQDRFTFLGSLPHADALRALTRARCMVLPSLWEGLPMAVIEAMHLGLPVVATDMPGLREMVVENVTGHLVPSGNAALFAKRLSGLAADRARSSAMHAAARSRAAELFSLEQQIGRHAALYRGMVAAARSRIAELAA</sequence>
<keyword evidence="3" id="KW-0808">Transferase</keyword>
<dbReference type="EMBL" id="JACTVA010000005">
    <property type="protein sequence ID" value="MBC9206157.1"/>
    <property type="molecule type" value="Genomic_DNA"/>
</dbReference>
<feature type="domain" description="Glycosyl transferase family 1" evidence="4">
    <location>
        <begin position="173"/>
        <end position="323"/>
    </location>
</feature>